<dbReference type="InterPro" id="IPR036390">
    <property type="entry name" value="WH_DNA-bd_sf"/>
</dbReference>
<dbReference type="CDD" id="cd05466">
    <property type="entry name" value="PBP2_LTTR_substrate"/>
    <property type="match status" value="1"/>
</dbReference>
<evidence type="ECO:0000313" key="7">
    <source>
        <dbReference type="Proteomes" id="UP000321685"/>
    </source>
</evidence>
<dbReference type="InterPro" id="IPR000847">
    <property type="entry name" value="LysR_HTH_N"/>
</dbReference>
<keyword evidence="2" id="KW-0805">Transcription regulation</keyword>
<comment type="caution">
    <text evidence="6">The sequence shown here is derived from an EMBL/GenBank/DDBJ whole genome shotgun (WGS) entry which is preliminary data.</text>
</comment>
<dbReference type="RefSeq" id="WP_147111423.1">
    <property type="nucleotide sequence ID" value="NZ_BJVJ01000052.1"/>
</dbReference>
<dbReference type="Pfam" id="PF03466">
    <property type="entry name" value="LysR_substrate"/>
    <property type="match status" value="1"/>
</dbReference>
<dbReference type="EMBL" id="BJVJ01000052">
    <property type="protein sequence ID" value="GEL25361.1"/>
    <property type="molecule type" value="Genomic_DNA"/>
</dbReference>
<dbReference type="InterPro" id="IPR005119">
    <property type="entry name" value="LysR_subst-bd"/>
</dbReference>
<dbReference type="GO" id="GO:0003700">
    <property type="term" value="F:DNA-binding transcription factor activity"/>
    <property type="evidence" value="ECO:0007669"/>
    <property type="project" value="InterPro"/>
</dbReference>
<dbReference type="PANTHER" id="PTHR30419:SF31">
    <property type="entry name" value="BLR3139 PROTEIN"/>
    <property type="match status" value="1"/>
</dbReference>
<keyword evidence="7" id="KW-1185">Reference proteome</keyword>
<dbReference type="Gene3D" id="1.10.10.10">
    <property type="entry name" value="Winged helix-like DNA-binding domain superfamily/Winged helix DNA-binding domain"/>
    <property type="match status" value="1"/>
</dbReference>
<protein>
    <submittedName>
        <fullName evidence="6">LysR family transcriptional regulator</fullName>
    </submittedName>
</protein>
<gene>
    <name evidence="6" type="ORF">PSU4_43150</name>
</gene>
<dbReference type="Proteomes" id="UP000321685">
    <property type="component" value="Unassembled WGS sequence"/>
</dbReference>
<dbReference type="SUPFAM" id="SSF53850">
    <property type="entry name" value="Periplasmic binding protein-like II"/>
    <property type="match status" value="1"/>
</dbReference>
<dbReference type="SUPFAM" id="SSF46785">
    <property type="entry name" value="Winged helix' DNA-binding domain"/>
    <property type="match status" value="1"/>
</dbReference>
<name>A0A511DKL5_9PSEU</name>
<dbReference type="PANTHER" id="PTHR30419">
    <property type="entry name" value="HTH-TYPE TRANSCRIPTIONAL REGULATOR YBHD"/>
    <property type="match status" value="1"/>
</dbReference>
<dbReference type="Gene3D" id="3.40.190.290">
    <property type="match status" value="1"/>
</dbReference>
<dbReference type="InterPro" id="IPR036388">
    <property type="entry name" value="WH-like_DNA-bd_sf"/>
</dbReference>
<dbReference type="GO" id="GO:0005829">
    <property type="term" value="C:cytosol"/>
    <property type="evidence" value="ECO:0007669"/>
    <property type="project" value="TreeGrafter"/>
</dbReference>
<evidence type="ECO:0000259" key="5">
    <source>
        <dbReference type="PROSITE" id="PS50931"/>
    </source>
</evidence>
<evidence type="ECO:0000256" key="3">
    <source>
        <dbReference type="ARBA" id="ARBA00023125"/>
    </source>
</evidence>
<organism evidence="6 7">
    <name type="scientific">Pseudonocardia sulfidoxydans NBRC 16205</name>
    <dbReference type="NCBI Taxonomy" id="1223511"/>
    <lineage>
        <taxon>Bacteria</taxon>
        <taxon>Bacillati</taxon>
        <taxon>Actinomycetota</taxon>
        <taxon>Actinomycetes</taxon>
        <taxon>Pseudonocardiales</taxon>
        <taxon>Pseudonocardiaceae</taxon>
        <taxon>Pseudonocardia</taxon>
    </lineage>
</organism>
<dbReference type="PROSITE" id="PS50931">
    <property type="entry name" value="HTH_LYSR"/>
    <property type="match status" value="1"/>
</dbReference>
<feature type="domain" description="HTH lysR-type" evidence="5">
    <location>
        <begin position="5"/>
        <end position="62"/>
    </location>
</feature>
<evidence type="ECO:0000256" key="4">
    <source>
        <dbReference type="ARBA" id="ARBA00023163"/>
    </source>
</evidence>
<dbReference type="PRINTS" id="PR00039">
    <property type="entry name" value="HTHLYSR"/>
</dbReference>
<dbReference type="GO" id="GO:0003677">
    <property type="term" value="F:DNA binding"/>
    <property type="evidence" value="ECO:0007669"/>
    <property type="project" value="UniProtKB-KW"/>
</dbReference>
<dbReference type="OrthoDB" id="3181812at2"/>
<dbReference type="InterPro" id="IPR050950">
    <property type="entry name" value="HTH-type_LysR_regulators"/>
</dbReference>
<dbReference type="AlphaFoldDB" id="A0A511DKL5"/>
<keyword evidence="3" id="KW-0238">DNA-binding</keyword>
<proteinExistence type="inferred from homology"/>
<evidence type="ECO:0000256" key="2">
    <source>
        <dbReference type="ARBA" id="ARBA00023015"/>
    </source>
</evidence>
<reference evidence="6 7" key="1">
    <citation type="submission" date="2019-07" db="EMBL/GenBank/DDBJ databases">
        <title>Whole genome shotgun sequence of Pseudonocardia sulfidoxydans NBRC 16205.</title>
        <authorList>
            <person name="Hosoyama A."/>
            <person name="Uohara A."/>
            <person name="Ohji S."/>
            <person name="Ichikawa N."/>
        </authorList>
    </citation>
    <scope>NUCLEOTIDE SEQUENCE [LARGE SCALE GENOMIC DNA]</scope>
    <source>
        <strain evidence="6 7">NBRC 16205</strain>
    </source>
</reference>
<evidence type="ECO:0000256" key="1">
    <source>
        <dbReference type="ARBA" id="ARBA00009437"/>
    </source>
</evidence>
<accession>A0A511DKL5</accession>
<evidence type="ECO:0000313" key="6">
    <source>
        <dbReference type="EMBL" id="GEL25361.1"/>
    </source>
</evidence>
<keyword evidence="4" id="KW-0804">Transcription</keyword>
<comment type="similarity">
    <text evidence="1">Belongs to the LysR transcriptional regulatory family.</text>
</comment>
<dbReference type="Pfam" id="PF00126">
    <property type="entry name" value="HTH_1"/>
    <property type="match status" value="1"/>
</dbReference>
<sequence length="307" mass="33796">MSGDVLIRQLEYLVALGRERHFGRAAAACHVSQPTLSAAIRKLESELDAVIVLRGRRFEGFTDEGARILGWAHRILAERDALYADLDRMRDGITATARIGAIPTAIPATPLITELFGRRNPLARVRIEALPSREISRRLTEFELDAGVTYLDDETPPGTRRVELYRERYLLLLRDDDPHADDDVVTWEAAARMPLCALPPSMRNRRILDATMAAAGERLDPVVEADSVDGLYAHVASRRLASIVAHTWLHAFGVPAGMCARPLAEIRPRPVVGLIVPDREPASILAEALVEVVTGADIGRSLEEAVL</sequence>